<dbReference type="EMBL" id="OX459960">
    <property type="protein sequence ID" value="CAI9165329.1"/>
    <property type="molecule type" value="Genomic_DNA"/>
</dbReference>
<protein>
    <submittedName>
        <fullName evidence="1">Uncharacterized protein</fullName>
    </submittedName>
</protein>
<reference evidence="1" key="1">
    <citation type="submission" date="2023-04" db="EMBL/GenBank/DDBJ databases">
        <authorList>
            <consortium name="ELIXIR-Norway"/>
        </authorList>
    </citation>
    <scope>NUCLEOTIDE SEQUENCE [LARGE SCALE GENOMIC DNA]</scope>
</reference>
<accession>A0ABN8Z073</accession>
<sequence>MYKVKYLPHSRCTARHSPATSPNKAITRQAIASTLRNVTAKLLFSETRSHVLSYEAFPRLPPLSRLVIFYPPLYLVHTAVVTTLGHNLLILLCVSPTNEQHLCILSGQHITDAQKCLLT</sequence>
<gene>
    <name evidence="1" type="ORF">MRATA1EN1_LOCUS14291</name>
</gene>
<keyword evidence="2" id="KW-1185">Reference proteome</keyword>
<organism evidence="1 2">
    <name type="scientific">Rangifer tarandus platyrhynchus</name>
    <name type="common">Svalbard reindeer</name>
    <dbReference type="NCBI Taxonomy" id="3082113"/>
    <lineage>
        <taxon>Eukaryota</taxon>
        <taxon>Metazoa</taxon>
        <taxon>Chordata</taxon>
        <taxon>Craniata</taxon>
        <taxon>Vertebrata</taxon>
        <taxon>Euteleostomi</taxon>
        <taxon>Mammalia</taxon>
        <taxon>Eutheria</taxon>
        <taxon>Laurasiatheria</taxon>
        <taxon>Artiodactyla</taxon>
        <taxon>Ruminantia</taxon>
        <taxon>Pecora</taxon>
        <taxon>Cervidae</taxon>
        <taxon>Odocoileinae</taxon>
        <taxon>Rangifer</taxon>
    </lineage>
</organism>
<dbReference type="Proteomes" id="UP001176941">
    <property type="component" value="Chromosome 24"/>
</dbReference>
<evidence type="ECO:0000313" key="1">
    <source>
        <dbReference type="EMBL" id="CAI9165329.1"/>
    </source>
</evidence>
<name>A0ABN8Z073_RANTA</name>
<evidence type="ECO:0000313" key="2">
    <source>
        <dbReference type="Proteomes" id="UP001176941"/>
    </source>
</evidence>
<proteinExistence type="predicted"/>